<keyword evidence="8" id="KW-1185">Reference proteome</keyword>
<dbReference type="CDD" id="cd00371">
    <property type="entry name" value="HMA"/>
    <property type="match status" value="1"/>
</dbReference>
<dbReference type="InterPro" id="IPR036163">
    <property type="entry name" value="HMA_dom_sf"/>
</dbReference>
<dbReference type="SUPFAM" id="SSF55008">
    <property type="entry name" value="HMA, heavy metal-associated domain"/>
    <property type="match status" value="1"/>
</dbReference>
<accession>A0AAV9ET54</accession>
<feature type="compositionally biased region" description="Low complexity" evidence="5">
    <location>
        <begin position="142"/>
        <end position="152"/>
    </location>
</feature>
<dbReference type="Gene3D" id="3.30.70.100">
    <property type="match status" value="1"/>
</dbReference>
<dbReference type="EMBL" id="JAUJYO010000005">
    <property type="protein sequence ID" value="KAK1316781.1"/>
    <property type="molecule type" value="Genomic_DNA"/>
</dbReference>
<evidence type="ECO:0000256" key="3">
    <source>
        <dbReference type="ARBA" id="ARBA00023289"/>
    </source>
</evidence>
<evidence type="ECO:0000256" key="5">
    <source>
        <dbReference type="SAM" id="MobiDB-lite"/>
    </source>
</evidence>
<feature type="domain" description="HMA" evidence="6">
    <location>
        <begin position="13"/>
        <end position="76"/>
    </location>
</feature>
<dbReference type="GO" id="GO:0046872">
    <property type="term" value="F:metal ion binding"/>
    <property type="evidence" value="ECO:0007669"/>
    <property type="project" value="UniProtKB-KW"/>
</dbReference>
<dbReference type="InterPro" id="IPR006121">
    <property type="entry name" value="HMA_dom"/>
</dbReference>
<keyword evidence="3" id="KW-0449">Lipoprotein</keyword>
<dbReference type="PANTHER" id="PTHR45868">
    <property type="entry name" value="HEAVY METAL-ASSOCIATED ISOPRENYLATED PLANT PROTEIN 33-RELATED"/>
    <property type="match status" value="1"/>
</dbReference>
<evidence type="ECO:0000256" key="4">
    <source>
        <dbReference type="ARBA" id="ARBA00024045"/>
    </source>
</evidence>
<comment type="similarity">
    <text evidence="4">Belongs to the HIPP family.</text>
</comment>
<feature type="region of interest" description="Disordered" evidence="5">
    <location>
        <begin position="66"/>
        <end position="179"/>
    </location>
</feature>
<comment type="caution">
    <text evidence="7">The sequence shown here is derived from an EMBL/GenBank/DDBJ whole genome shotgun (WGS) entry which is preliminary data.</text>
</comment>
<dbReference type="AlphaFoldDB" id="A0AAV9ET54"/>
<name>A0AAV9ET54_ACOCL</name>
<feature type="compositionally biased region" description="Basic and acidic residues" evidence="5">
    <location>
        <begin position="73"/>
        <end position="109"/>
    </location>
</feature>
<dbReference type="FunFam" id="3.30.70.100:FF:000008">
    <property type="entry name" value="Copper transport protein ATOX1"/>
    <property type="match status" value="1"/>
</dbReference>
<feature type="compositionally biased region" description="Low complexity" evidence="5">
    <location>
        <begin position="159"/>
        <end position="168"/>
    </location>
</feature>
<dbReference type="PROSITE" id="PS50846">
    <property type="entry name" value="HMA_2"/>
    <property type="match status" value="1"/>
</dbReference>
<dbReference type="PANTHER" id="PTHR45868:SF80">
    <property type="entry name" value="F15K9.8-RELATED"/>
    <property type="match status" value="1"/>
</dbReference>
<keyword evidence="3" id="KW-0636">Prenylation</keyword>
<organism evidence="7 8">
    <name type="scientific">Acorus calamus</name>
    <name type="common">Sweet flag</name>
    <dbReference type="NCBI Taxonomy" id="4465"/>
    <lineage>
        <taxon>Eukaryota</taxon>
        <taxon>Viridiplantae</taxon>
        <taxon>Streptophyta</taxon>
        <taxon>Embryophyta</taxon>
        <taxon>Tracheophyta</taxon>
        <taxon>Spermatophyta</taxon>
        <taxon>Magnoliopsida</taxon>
        <taxon>Liliopsida</taxon>
        <taxon>Acoraceae</taxon>
        <taxon>Acorus</taxon>
    </lineage>
</organism>
<dbReference type="Proteomes" id="UP001180020">
    <property type="component" value="Unassembled WGS sequence"/>
</dbReference>
<evidence type="ECO:0000313" key="8">
    <source>
        <dbReference type="Proteomes" id="UP001180020"/>
    </source>
</evidence>
<evidence type="ECO:0000259" key="6">
    <source>
        <dbReference type="PROSITE" id="PS50846"/>
    </source>
</evidence>
<proteinExistence type="inferred from homology"/>
<keyword evidence="2" id="KW-0479">Metal-binding</keyword>
<reference evidence="7" key="1">
    <citation type="journal article" date="2023" name="Nat. Commun.">
        <title>Diploid and tetraploid genomes of Acorus and the evolution of monocots.</title>
        <authorList>
            <person name="Ma L."/>
            <person name="Liu K.W."/>
            <person name="Li Z."/>
            <person name="Hsiao Y.Y."/>
            <person name="Qi Y."/>
            <person name="Fu T."/>
            <person name="Tang G.D."/>
            <person name="Zhang D."/>
            <person name="Sun W.H."/>
            <person name="Liu D.K."/>
            <person name="Li Y."/>
            <person name="Chen G.Z."/>
            <person name="Liu X.D."/>
            <person name="Liao X.Y."/>
            <person name="Jiang Y.T."/>
            <person name="Yu X."/>
            <person name="Hao Y."/>
            <person name="Huang J."/>
            <person name="Zhao X.W."/>
            <person name="Ke S."/>
            <person name="Chen Y.Y."/>
            <person name="Wu W.L."/>
            <person name="Hsu J.L."/>
            <person name="Lin Y.F."/>
            <person name="Huang M.D."/>
            <person name="Li C.Y."/>
            <person name="Huang L."/>
            <person name="Wang Z.W."/>
            <person name="Zhao X."/>
            <person name="Zhong W.Y."/>
            <person name="Peng D.H."/>
            <person name="Ahmad S."/>
            <person name="Lan S."/>
            <person name="Zhang J.S."/>
            <person name="Tsai W.C."/>
            <person name="Van de Peer Y."/>
            <person name="Liu Z.J."/>
        </authorList>
    </citation>
    <scope>NUCLEOTIDE SEQUENCE</scope>
    <source>
        <strain evidence="7">CP</strain>
    </source>
</reference>
<protein>
    <recommendedName>
        <fullName evidence="6">HMA domain-containing protein</fullName>
    </recommendedName>
</protein>
<keyword evidence="1" id="KW-0488">Methylation</keyword>
<evidence type="ECO:0000313" key="7">
    <source>
        <dbReference type="EMBL" id="KAK1316781.1"/>
    </source>
</evidence>
<dbReference type="Pfam" id="PF00403">
    <property type="entry name" value="HMA"/>
    <property type="match status" value="1"/>
</dbReference>
<evidence type="ECO:0000256" key="2">
    <source>
        <dbReference type="ARBA" id="ARBA00022723"/>
    </source>
</evidence>
<gene>
    <name evidence="7" type="ORF">QJS10_CPA05g00452</name>
</gene>
<sequence>MANKEEASEPLKYQTWVFKVPIHCEGCKRKVKKILHSIDGVYTTAIDSQLQKVTVTGNVDADTLMKKLNKSGKHAELWPEPPKKNPDNNNNKKKDKKPSKDAAADEKGGGDSPPAKSGDSDKKPAAAAENPTNNGGGGGGSAPSKSAEPAAPSKEKQQQQKPKAAAAEGKSPATLQKAR</sequence>
<evidence type="ECO:0000256" key="1">
    <source>
        <dbReference type="ARBA" id="ARBA00022481"/>
    </source>
</evidence>
<reference evidence="7" key="2">
    <citation type="submission" date="2023-06" db="EMBL/GenBank/DDBJ databases">
        <authorList>
            <person name="Ma L."/>
            <person name="Liu K.-W."/>
            <person name="Li Z."/>
            <person name="Hsiao Y.-Y."/>
            <person name="Qi Y."/>
            <person name="Fu T."/>
            <person name="Tang G."/>
            <person name="Zhang D."/>
            <person name="Sun W.-H."/>
            <person name="Liu D.-K."/>
            <person name="Li Y."/>
            <person name="Chen G.-Z."/>
            <person name="Liu X.-D."/>
            <person name="Liao X.-Y."/>
            <person name="Jiang Y.-T."/>
            <person name="Yu X."/>
            <person name="Hao Y."/>
            <person name="Huang J."/>
            <person name="Zhao X.-W."/>
            <person name="Ke S."/>
            <person name="Chen Y.-Y."/>
            <person name="Wu W.-L."/>
            <person name="Hsu J.-L."/>
            <person name="Lin Y.-F."/>
            <person name="Huang M.-D."/>
            <person name="Li C.-Y."/>
            <person name="Huang L."/>
            <person name="Wang Z.-W."/>
            <person name="Zhao X."/>
            <person name="Zhong W.-Y."/>
            <person name="Peng D.-H."/>
            <person name="Ahmad S."/>
            <person name="Lan S."/>
            <person name="Zhang J.-S."/>
            <person name="Tsai W.-C."/>
            <person name="Van De Peer Y."/>
            <person name="Liu Z.-J."/>
        </authorList>
    </citation>
    <scope>NUCLEOTIDE SEQUENCE</scope>
    <source>
        <strain evidence="7">CP</strain>
        <tissue evidence="7">Leaves</tissue>
    </source>
</reference>